<dbReference type="InterPro" id="IPR043504">
    <property type="entry name" value="Peptidase_S1_PA_chymotrypsin"/>
</dbReference>
<keyword evidence="5" id="KW-1185">Reference proteome</keyword>
<dbReference type="InterPro" id="IPR009003">
    <property type="entry name" value="Peptidase_S1_PA"/>
</dbReference>
<organism evidence="4 5">
    <name type="scientific">Phyllobacterium salinisoli</name>
    <dbReference type="NCBI Taxonomy" id="1899321"/>
    <lineage>
        <taxon>Bacteria</taxon>
        <taxon>Pseudomonadati</taxon>
        <taxon>Pseudomonadota</taxon>
        <taxon>Alphaproteobacteria</taxon>
        <taxon>Hyphomicrobiales</taxon>
        <taxon>Phyllobacteriaceae</taxon>
        <taxon>Phyllobacterium</taxon>
    </lineage>
</organism>
<evidence type="ECO:0000313" key="5">
    <source>
        <dbReference type="Proteomes" id="UP000253420"/>
    </source>
</evidence>
<protein>
    <recommendedName>
        <fullName evidence="3">Peptidase S1 domain-containing protein</fullName>
    </recommendedName>
</protein>
<dbReference type="Proteomes" id="UP000253420">
    <property type="component" value="Unassembled WGS sequence"/>
</dbReference>
<evidence type="ECO:0000256" key="1">
    <source>
        <dbReference type="SAM" id="MobiDB-lite"/>
    </source>
</evidence>
<dbReference type="InterPro" id="IPR001254">
    <property type="entry name" value="Trypsin_dom"/>
</dbReference>
<keyword evidence="2" id="KW-0472">Membrane</keyword>
<keyword evidence="2" id="KW-0812">Transmembrane</keyword>
<dbReference type="Gene3D" id="2.40.10.10">
    <property type="entry name" value="Trypsin-like serine proteases"/>
    <property type="match status" value="1"/>
</dbReference>
<dbReference type="Gene3D" id="2.60.40.10">
    <property type="entry name" value="Immunoglobulins"/>
    <property type="match status" value="2"/>
</dbReference>
<evidence type="ECO:0000259" key="3">
    <source>
        <dbReference type="PROSITE" id="PS50240"/>
    </source>
</evidence>
<feature type="region of interest" description="Disordered" evidence="1">
    <location>
        <begin position="658"/>
        <end position="688"/>
    </location>
</feature>
<feature type="compositionally biased region" description="Pro residues" evidence="1">
    <location>
        <begin position="880"/>
        <end position="893"/>
    </location>
</feature>
<feature type="region of interest" description="Disordered" evidence="1">
    <location>
        <begin position="1633"/>
        <end position="1652"/>
    </location>
</feature>
<dbReference type="GO" id="GO:0004252">
    <property type="term" value="F:serine-type endopeptidase activity"/>
    <property type="evidence" value="ECO:0007669"/>
    <property type="project" value="InterPro"/>
</dbReference>
<dbReference type="OrthoDB" id="8481600at2"/>
<feature type="domain" description="Peptidase S1" evidence="3">
    <location>
        <begin position="115"/>
        <end position="348"/>
    </location>
</feature>
<accession>A0A368JWQ2</accession>
<reference evidence="4 5" key="1">
    <citation type="submission" date="2018-07" db="EMBL/GenBank/DDBJ databases">
        <title>The draft genome of Phyllobacterium salinisoli.</title>
        <authorList>
            <person name="Liu L."/>
            <person name="Li L."/>
            <person name="Zhang X."/>
            <person name="Liang L."/>
        </authorList>
    </citation>
    <scope>NUCLEOTIDE SEQUENCE [LARGE SCALE GENOMIC DNA]</scope>
    <source>
        <strain evidence="4 5">LLAN61</strain>
    </source>
</reference>
<dbReference type="InterPro" id="IPR013783">
    <property type="entry name" value="Ig-like_fold"/>
</dbReference>
<feature type="transmembrane region" description="Helical" evidence="2">
    <location>
        <begin position="75"/>
        <end position="95"/>
    </location>
</feature>
<gene>
    <name evidence="4" type="ORF">DUT91_23130</name>
</gene>
<dbReference type="PROSITE" id="PS50240">
    <property type="entry name" value="TRYPSIN_DOM"/>
    <property type="match status" value="1"/>
</dbReference>
<sequence length="1848" mass="195833">MNYLIIDSDTLIADADEITIELEVSDDDQAAYGNSQIIATATAIAVRFASRFYASVDRPEKGSRESAKAGHLRGLRLLGCAVGAFLMLIVSLSMAHAAPAEKPQSGPVAGPAEAIKGGTLVPAGTATGVVVFKGTGSYCGGVVVWQDWDPKSKKGRAYILTAYHCVNNKIRLTPAQCTGKNTPFVSDFMVEYRHAGGGTVLASRMCRQPEDGGYGSDVLLVATEETSYHIKSSDIYPLGRHFDLTPQDYRTSGTVYGYSTLQPPVDGGPPGLALGPLRSADFYIDDMGYLLDAFGGNAVNVTSGKEDETTLMGDSGGPLIVRGVLSIGAGNTSRYSRVNSDWVQEEAGEAGTVLITAPKPFDYLKDQGPILTVEGEGPPDGKLQVQLWAGTTLYNCGRDGRVTVDLNGRWSCPLDLTELPEAAAGQKALTLWAMLDSPGSRAQDKPYDRVSLNYPVVGKVDFTRPSKTSSNYNNEDENLTVPGYQMAGTGMRGGQPVLVVQTDVAKISTLVCPGAGVTLGHTWTCPSLLKIPQDAKQYRLTAQQYGPPGGAQYGESQTDYQAFSTPAVPVRIIDPVAGSEVYTWSRLTVKGKNIDDDEYRNVVELNSPLSSDYPTSFLAETWLAFKKDSGRVHAHQFENGQSTSEDTVDYTVKETPLKIDEPRDSGKSPPYIAGKDKIPVSGRGSPGARVRVEQVDGTGTRISDGYTCPSNGNSIAVTAQETWECPSFPNHTKGTYILKATVFLGSDDEEIVTNEEVTRTFKIEANGTCSNPAGPVDQGATEAGGEGPKDGSIVASLSSSFFPNPILAPASQDLGLCTVGKVEVGPDGKWNCTLLVLEEGEQTLTVKAYDADGKFVNQSQCHFNVEENKKNKPPKNANPQLPPASPPAGAFPPPPFPPGTFFWGFIPPPISTDLTVTIDVFEWFTGGGFKGKSNIPNIHIDQNTGLWHTDRVDLPQGRKFKIQTYLCKSTTCDAESHYGDEVDVEFYTAVGIGNNDTETLTLGDDRGITGEGQPGAAVTVTRQDTGKQICQTTVKDDGTWSCGLYPSDALGSFTVTVTQTYPDFPGFLASSSSITLNVNTPDVVIIEPSAPVTTPTYVLSGTGVPDAFVSFGNTDQQDGTDQLNGTATIVDKDGKWQSPTYVTMRGGPYTVTASQSVDGQAQSKPTSWTYSVAVQYPSITSPTPNQQVPVGPRTATGKAQPFSTLMLTDGSIQQSVQSDEKGDWSSDSYIVAPGQHTLSVQQVIMGKADGSPVSVSYWVTGSIANVAITTPTLGQTISTPVYTIGGTGQPGATVTVSGPELDTHWGIPVDAGGKWSTQYAAVAGSYTATATQIINGDETNPSNSNATVSYSVAGQAVPTPVSISTPAEKAVVDATHSIEGQGQPAAIVSLEGPSDSQPCSVKVADNGTWSCGPYTLKPAPYTVIATQWIKTANGLQQAGQPLTRHYTVRKPPTPVTIVQPTQDQVVTALVYTVSGTGATGASVTVKGLGLPDRENIPVKRDGSWSTTYLAKSGTYTILATQYIDGKQVGDGVQRSYTVNASATPLTISTPEENQIVDEMPYFIKGSGQPGADVNVSNPNHGPQDAPCQTKVLDNKQWSCGPYDTKAGTYWVQARQTMVVGNKTVAVGDPATRHYSVITPPPPSPDPVTISSPAEESTVTSLPYTVSGTAQRGMTVTVTGGGPNTTLPTHSKIPVQDNGSWSTTYDTPSQADLTITATQYKGEIPISTSPSRSYHVRDDGSVKPIEITSPRNGMLVYGTWYYAIQGNGQPGTTIKAWQSGGQGQPQYVQVKDDGTWETASLFVSPPGGGGGGPECRGGIRASSANVYAEYTGLVDGHQTQAQFFVCPRM</sequence>
<dbReference type="RefSeq" id="WP_114442795.1">
    <property type="nucleotide sequence ID" value="NZ_QOZG01000023.1"/>
</dbReference>
<name>A0A368JWQ2_9HYPH</name>
<proteinExistence type="predicted"/>
<feature type="region of interest" description="Disordered" evidence="1">
    <location>
        <begin position="867"/>
        <end position="893"/>
    </location>
</feature>
<comment type="caution">
    <text evidence="4">The sequence shown here is derived from an EMBL/GenBank/DDBJ whole genome shotgun (WGS) entry which is preliminary data.</text>
</comment>
<dbReference type="SUPFAM" id="SSF50494">
    <property type="entry name" value="Trypsin-like serine proteases"/>
    <property type="match status" value="1"/>
</dbReference>
<feature type="region of interest" description="Disordered" evidence="1">
    <location>
        <begin position="1682"/>
        <end position="1706"/>
    </location>
</feature>
<feature type="region of interest" description="Disordered" evidence="1">
    <location>
        <begin position="768"/>
        <end position="787"/>
    </location>
</feature>
<dbReference type="InterPro" id="IPR033116">
    <property type="entry name" value="TRYPSIN_SER"/>
</dbReference>
<dbReference type="EMBL" id="QOZG01000023">
    <property type="protein sequence ID" value="RCS21579.1"/>
    <property type="molecule type" value="Genomic_DNA"/>
</dbReference>
<dbReference type="PROSITE" id="PS00135">
    <property type="entry name" value="TRYPSIN_SER"/>
    <property type="match status" value="1"/>
</dbReference>
<keyword evidence="2" id="KW-1133">Transmembrane helix</keyword>
<dbReference type="GO" id="GO:0006508">
    <property type="term" value="P:proteolysis"/>
    <property type="evidence" value="ECO:0007669"/>
    <property type="project" value="InterPro"/>
</dbReference>
<feature type="compositionally biased region" description="Polar residues" evidence="1">
    <location>
        <begin position="1696"/>
        <end position="1706"/>
    </location>
</feature>
<evidence type="ECO:0000313" key="4">
    <source>
        <dbReference type="EMBL" id="RCS21579.1"/>
    </source>
</evidence>
<evidence type="ECO:0000256" key="2">
    <source>
        <dbReference type="SAM" id="Phobius"/>
    </source>
</evidence>